<evidence type="ECO:0000256" key="5">
    <source>
        <dbReference type="ARBA" id="ARBA00023054"/>
    </source>
</evidence>
<feature type="domain" description="YbhG-like alpha-helical hairpin" evidence="7">
    <location>
        <begin position="79"/>
        <end position="205"/>
    </location>
</feature>
<comment type="subcellular location">
    <subcellularLocation>
        <location evidence="1">Periplasm</location>
    </subcellularLocation>
</comment>
<dbReference type="PANTHER" id="PTHR32347">
    <property type="entry name" value="EFFLUX SYSTEM COMPONENT YKNX-RELATED"/>
    <property type="match status" value="1"/>
</dbReference>
<comment type="similarity">
    <text evidence="2">Belongs to the UPF0194 family.</text>
</comment>
<name>M5Q042_DESAF</name>
<feature type="domain" description="CusB-like beta-barrel" evidence="8">
    <location>
        <begin position="241"/>
        <end position="326"/>
    </location>
</feature>
<dbReference type="PATRIC" id="fig|1262666.3.peg.2919"/>
<dbReference type="InterPro" id="IPR050465">
    <property type="entry name" value="UPF0194_transport"/>
</dbReference>
<dbReference type="InterPro" id="IPR058792">
    <property type="entry name" value="Beta-barrel_RND_2"/>
</dbReference>
<accession>M5Q042</accession>
<dbReference type="Pfam" id="PF25954">
    <property type="entry name" value="Beta-barrel_RND_2"/>
    <property type="match status" value="1"/>
</dbReference>
<evidence type="ECO:0000256" key="3">
    <source>
        <dbReference type="ARBA" id="ARBA00022729"/>
    </source>
</evidence>
<dbReference type="SUPFAM" id="SSF111369">
    <property type="entry name" value="HlyD-like secretion proteins"/>
    <property type="match status" value="3"/>
</dbReference>
<dbReference type="RefSeq" id="WP_005988354.1">
    <property type="nucleotide sequence ID" value="NZ_AOSV01000030.1"/>
</dbReference>
<dbReference type="NCBIfam" id="NF002939">
    <property type="entry name" value="PRK03598.1"/>
    <property type="match status" value="1"/>
</dbReference>
<dbReference type="Gene3D" id="2.40.50.100">
    <property type="match status" value="1"/>
</dbReference>
<evidence type="ECO:0000256" key="2">
    <source>
        <dbReference type="ARBA" id="ARBA00010602"/>
    </source>
</evidence>
<keyword evidence="4" id="KW-0574">Periplasm</keyword>
<dbReference type="EMBL" id="AOSV01000030">
    <property type="protein sequence ID" value="EMG36381.1"/>
    <property type="molecule type" value="Genomic_DNA"/>
</dbReference>
<comment type="caution">
    <text evidence="9">The sequence shown here is derived from an EMBL/GenBank/DDBJ whole genome shotgun (WGS) entry which is preliminary data.</text>
</comment>
<dbReference type="GO" id="GO:0042597">
    <property type="term" value="C:periplasmic space"/>
    <property type="evidence" value="ECO:0007669"/>
    <property type="project" value="UniProtKB-SubCell"/>
</dbReference>
<evidence type="ECO:0000256" key="1">
    <source>
        <dbReference type="ARBA" id="ARBA00004418"/>
    </source>
</evidence>
<feature type="coiled-coil region" evidence="6">
    <location>
        <begin position="78"/>
        <end position="206"/>
    </location>
</feature>
<sequence>MNKKRLIILLILLLVAGSLTWYFLLRGEANENGEITLYGNVDIRQVDLGFRVSGRIETMRYEEGDEVRAGDLLAVLNKRPLEDEVRLARAQVEVAEAELLKLETGTRPQEIAQAQAQVEERETTLRNAERYFQRQKDLHDTGAVSKQAYDDAMARRNEAKARLQSAREGLRLAQEGFREEDVLQGRANLRAAKARLAEALTRLDDADLYAPSDGVILTRVREPGAVVAAGSIAYTLSLHEPVWVRAYVPEPQLGRIYPGLPVQVYTDTSPNTPYEGQVGFVSPQAEFTPKSVETTSLRTDLVYRIRVIVANPDKGLRQGMPVTVMARPVQNTGQDSGRANVLTSEE</sequence>
<keyword evidence="3" id="KW-0732">Signal</keyword>
<dbReference type="InterPro" id="IPR059052">
    <property type="entry name" value="HH_YbhG-like"/>
</dbReference>
<dbReference type="Pfam" id="PF25881">
    <property type="entry name" value="HH_YBHG"/>
    <property type="match status" value="1"/>
</dbReference>
<evidence type="ECO:0000259" key="7">
    <source>
        <dbReference type="Pfam" id="PF25881"/>
    </source>
</evidence>
<organism evidence="9 10">
    <name type="scientific">Desulfocurvibacter africanus PCS</name>
    <dbReference type="NCBI Taxonomy" id="1262666"/>
    <lineage>
        <taxon>Bacteria</taxon>
        <taxon>Pseudomonadati</taxon>
        <taxon>Thermodesulfobacteriota</taxon>
        <taxon>Desulfovibrionia</taxon>
        <taxon>Desulfovibrionales</taxon>
        <taxon>Desulfovibrionaceae</taxon>
        <taxon>Desulfocurvibacter</taxon>
    </lineage>
</organism>
<keyword evidence="5 6" id="KW-0175">Coiled coil</keyword>
<evidence type="ECO:0000313" key="10">
    <source>
        <dbReference type="Proteomes" id="UP000011922"/>
    </source>
</evidence>
<evidence type="ECO:0000256" key="4">
    <source>
        <dbReference type="ARBA" id="ARBA00022764"/>
    </source>
</evidence>
<evidence type="ECO:0000256" key="6">
    <source>
        <dbReference type="SAM" id="Coils"/>
    </source>
</evidence>
<dbReference type="PANTHER" id="PTHR32347:SF29">
    <property type="entry name" value="UPF0194 MEMBRANE PROTEIN YBHG"/>
    <property type="match status" value="1"/>
</dbReference>
<evidence type="ECO:0000313" key="9">
    <source>
        <dbReference type="EMBL" id="EMG36381.1"/>
    </source>
</evidence>
<dbReference type="AlphaFoldDB" id="M5Q042"/>
<protein>
    <submittedName>
        <fullName evidence="9">Multidrug resistance efflux pump</fullName>
    </submittedName>
</protein>
<dbReference type="Gene3D" id="1.10.287.470">
    <property type="entry name" value="Helix hairpin bin"/>
    <property type="match status" value="2"/>
</dbReference>
<evidence type="ECO:0000259" key="8">
    <source>
        <dbReference type="Pfam" id="PF25954"/>
    </source>
</evidence>
<gene>
    <name evidence="9" type="ORF">PCS_02884</name>
</gene>
<dbReference type="Proteomes" id="UP000011922">
    <property type="component" value="Unassembled WGS sequence"/>
</dbReference>
<reference evidence="9 10" key="1">
    <citation type="journal article" date="2013" name="Genome Announc.">
        <title>Draft Genome Sequence for Desulfovibrio africanus Strain PCS.</title>
        <authorList>
            <person name="Brown S.D."/>
            <person name="Utturkar S.M."/>
            <person name="Arkin A.P."/>
            <person name="Deutschbauer A.M."/>
            <person name="Elias D.A."/>
            <person name="Hazen T.C."/>
            <person name="Chakraborty R."/>
        </authorList>
    </citation>
    <scope>NUCLEOTIDE SEQUENCE [LARGE SCALE GENOMIC DNA]</scope>
    <source>
        <strain evidence="9 10">PCS</strain>
    </source>
</reference>
<dbReference type="OrthoDB" id="9778236at2"/>
<dbReference type="Gene3D" id="2.40.30.170">
    <property type="match status" value="1"/>
</dbReference>
<proteinExistence type="inferred from homology"/>